<evidence type="ECO:0000256" key="6">
    <source>
        <dbReference type="ARBA" id="ARBA00022729"/>
    </source>
</evidence>
<evidence type="ECO:0000256" key="7">
    <source>
        <dbReference type="ARBA" id="ARBA00022737"/>
    </source>
</evidence>
<evidence type="ECO:0000256" key="14">
    <source>
        <dbReference type="SAM" id="SignalP"/>
    </source>
</evidence>
<dbReference type="Proteomes" id="UP000325081">
    <property type="component" value="Unassembled WGS sequence"/>
</dbReference>
<dbReference type="PANTHER" id="PTHR32080">
    <property type="entry name" value="ANTIFUNGAL PROTEIN GINKBILOBIN-2-LIKE"/>
    <property type="match status" value="1"/>
</dbReference>
<protein>
    <submittedName>
        <fullName evidence="16">Cysteine-rich repeat secretory protein 15</fullName>
    </submittedName>
</protein>
<dbReference type="InterPro" id="IPR002902">
    <property type="entry name" value="GNK2"/>
</dbReference>
<accession>A0A5A7P2I4</accession>
<evidence type="ECO:0000256" key="3">
    <source>
        <dbReference type="ARBA" id="ARBA00022475"/>
    </source>
</evidence>
<dbReference type="PROSITE" id="PS51473">
    <property type="entry name" value="GNK2"/>
    <property type="match status" value="1"/>
</dbReference>
<evidence type="ECO:0000256" key="10">
    <source>
        <dbReference type="ARBA" id="ARBA00023136"/>
    </source>
</evidence>
<dbReference type="FunFam" id="3.30.430.20:FF:000001">
    <property type="entry name" value="cysteine-rich repeat secretory protein 3"/>
    <property type="match status" value="1"/>
</dbReference>
<organism evidence="16 17">
    <name type="scientific">Striga asiatica</name>
    <name type="common">Asiatic witchweed</name>
    <name type="synonym">Buchnera asiatica</name>
    <dbReference type="NCBI Taxonomy" id="4170"/>
    <lineage>
        <taxon>Eukaryota</taxon>
        <taxon>Viridiplantae</taxon>
        <taxon>Streptophyta</taxon>
        <taxon>Embryophyta</taxon>
        <taxon>Tracheophyta</taxon>
        <taxon>Spermatophyta</taxon>
        <taxon>Magnoliopsida</taxon>
        <taxon>eudicotyledons</taxon>
        <taxon>Gunneridae</taxon>
        <taxon>Pentapetalae</taxon>
        <taxon>asterids</taxon>
        <taxon>lamiids</taxon>
        <taxon>Lamiales</taxon>
        <taxon>Orobanchaceae</taxon>
        <taxon>Buchnereae</taxon>
        <taxon>Striga</taxon>
    </lineage>
</organism>
<dbReference type="Gene3D" id="3.30.430.20">
    <property type="entry name" value="Gnk2 domain, C-X8-C-X2-C motif"/>
    <property type="match status" value="1"/>
</dbReference>
<reference evidence="17" key="1">
    <citation type="journal article" date="2019" name="Curr. Biol.">
        <title>Genome Sequence of Striga asiatica Provides Insight into the Evolution of Plant Parasitism.</title>
        <authorList>
            <person name="Yoshida S."/>
            <person name="Kim S."/>
            <person name="Wafula E.K."/>
            <person name="Tanskanen J."/>
            <person name="Kim Y.M."/>
            <person name="Honaas L."/>
            <person name="Yang Z."/>
            <person name="Spallek T."/>
            <person name="Conn C.E."/>
            <person name="Ichihashi Y."/>
            <person name="Cheong K."/>
            <person name="Cui S."/>
            <person name="Der J.P."/>
            <person name="Gundlach H."/>
            <person name="Jiao Y."/>
            <person name="Hori C."/>
            <person name="Ishida J.K."/>
            <person name="Kasahara H."/>
            <person name="Kiba T."/>
            <person name="Kim M.S."/>
            <person name="Koo N."/>
            <person name="Laohavisit A."/>
            <person name="Lee Y.H."/>
            <person name="Lumba S."/>
            <person name="McCourt P."/>
            <person name="Mortimer J.C."/>
            <person name="Mutuku J.M."/>
            <person name="Nomura T."/>
            <person name="Sasaki-Sekimoto Y."/>
            <person name="Seto Y."/>
            <person name="Wang Y."/>
            <person name="Wakatake T."/>
            <person name="Sakakibara H."/>
            <person name="Demura T."/>
            <person name="Yamaguchi S."/>
            <person name="Yoneyama K."/>
            <person name="Manabe R.I."/>
            <person name="Nelson D.C."/>
            <person name="Schulman A.H."/>
            <person name="Timko M.P."/>
            <person name="dePamphilis C.W."/>
            <person name="Choi D."/>
            <person name="Shirasu K."/>
        </authorList>
    </citation>
    <scope>NUCLEOTIDE SEQUENCE [LARGE SCALE GENOMIC DNA]</scope>
    <source>
        <strain evidence="17">cv. UVA1</strain>
    </source>
</reference>
<dbReference type="InterPro" id="IPR038408">
    <property type="entry name" value="GNK2_sf"/>
</dbReference>
<evidence type="ECO:0000256" key="13">
    <source>
        <dbReference type="ARBA" id="ARBA00038393"/>
    </source>
</evidence>
<evidence type="ECO:0000256" key="11">
    <source>
        <dbReference type="ARBA" id="ARBA00023157"/>
    </source>
</evidence>
<comment type="caution">
    <text evidence="16">The sequence shown here is derived from an EMBL/GenBank/DDBJ whole genome shotgun (WGS) entry which is preliminary data.</text>
</comment>
<keyword evidence="5" id="KW-0812">Transmembrane</keyword>
<dbReference type="GO" id="GO:0005886">
    <property type="term" value="C:plasma membrane"/>
    <property type="evidence" value="ECO:0007669"/>
    <property type="project" value="UniProtKB-SubCell"/>
</dbReference>
<dbReference type="AlphaFoldDB" id="A0A5A7P2I4"/>
<dbReference type="GO" id="GO:0009506">
    <property type="term" value="C:plasmodesma"/>
    <property type="evidence" value="ECO:0007669"/>
    <property type="project" value="UniProtKB-SubCell"/>
</dbReference>
<keyword evidence="8" id="KW-0965">Cell junction</keyword>
<evidence type="ECO:0000256" key="12">
    <source>
        <dbReference type="ARBA" id="ARBA00024184"/>
    </source>
</evidence>
<dbReference type="PANTHER" id="PTHR32080:SF2">
    <property type="entry name" value="PLASMODESMATA-LOCATED PROTEIN 8"/>
    <property type="match status" value="1"/>
</dbReference>
<name>A0A5A7P2I4_STRAF</name>
<evidence type="ECO:0000256" key="9">
    <source>
        <dbReference type="ARBA" id="ARBA00022989"/>
    </source>
</evidence>
<keyword evidence="7" id="KW-0677">Repeat</keyword>
<keyword evidence="4" id="KW-0945">Host-virus interaction</keyword>
<dbReference type="CDD" id="cd23509">
    <property type="entry name" value="Gnk2-like"/>
    <property type="match status" value="1"/>
</dbReference>
<evidence type="ECO:0000256" key="8">
    <source>
        <dbReference type="ARBA" id="ARBA00022949"/>
    </source>
</evidence>
<feature type="domain" description="Gnk2-homologous" evidence="15">
    <location>
        <begin position="35"/>
        <end position="146"/>
    </location>
</feature>
<comment type="similarity">
    <text evidence="13">Belongs to the cysteine-rich repeat secretory protein family. Plasmodesmata-located proteins (PDLD) subfamily.</text>
</comment>
<proteinExistence type="inferred from homology"/>
<feature type="signal peptide" evidence="14">
    <location>
        <begin position="1"/>
        <end position="32"/>
    </location>
</feature>
<dbReference type="Pfam" id="PF01657">
    <property type="entry name" value="Stress-antifung"/>
    <property type="match status" value="1"/>
</dbReference>
<keyword evidence="9" id="KW-1133">Transmembrane helix</keyword>
<dbReference type="OrthoDB" id="1097929at2759"/>
<keyword evidence="17" id="KW-1185">Reference proteome</keyword>
<dbReference type="InterPro" id="IPR051378">
    <property type="entry name" value="Cell2Cell_Antifungal"/>
</dbReference>
<keyword evidence="6 14" id="KW-0732">Signal</keyword>
<keyword evidence="3" id="KW-1003">Cell membrane</keyword>
<keyword evidence="10" id="KW-0472">Membrane</keyword>
<evidence type="ECO:0000256" key="1">
    <source>
        <dbReference type="ARBA" id="ARBA00004251"/>
    </source>
</evidence>
<dbReference type="EMBL" id="BKCP01001447">
    <property type="protein sequence ID" value="GER27043.1"/>
    <property type="molecule type" value="Genomic_DNA"/>
</dbReference>
<gene>
    <name evidence="16" type="ORF">STAS_02718</name>
</gene>
<comment type="subcellular location">
    <subcellularLocation>
        <location evidence="12">Cell junction</location>
        <location evidence="12">Plasmodesma</location>
    </subcellularLocation>
    <subcellularLocation>
        <location evidence="1">Cell membrane</location>
        <topology evidence="1">Single-pass type I membrane protein</topology>
    </subcellularLocation>
</comment>
<evidence type="ECO:0000259" key="15">
    <source>
        <dbReference type="PROSITE" id="PS51473"/>
    </source>
</evidence>
<keyword evidence="11" id="KW-1015">Disulfide bond</keyword>
<evidence type="ECO:0000313" key="17">
    <source>
        <dbReference type="Proteomes" id="UP000325081"/>
    </source>
</evidence>
<evidence type="ECO:0000256" key="4">
    <source>
        <dbReference type="ARBA" id="ARBA00022581"/>
    </source>
</evidence>
<evidence type="ECO:0000256" key="2">
    <source>
        <dbReference type="ARBA" id="ARBA00022448"/>
    </source>
</evidence>
<keyword evidence="2" id="KW-0813">Transport</keyword>
<evidence type="ECO:0000313" key="16">
    <source>
        <dbReference type="EMBL" id="GER27043.1"/>
    </source>
</evidence>
<feature type="chain" id="PRO_5022745746" evidence="14">
    <location>
        <begin position="33"/>
        <end position="233"/>
    </location>
</feature>
<evidence type="ECO:0000256" key="5">
    <source>
        <dbReference type="ARBA" id="ARBA00022692"/>
    </source>
</evidence>
<sequence>MPPHPINLPSLLTTALFLLLLLIGDHRRPTLAAVHSLIYAACSPDKYPPNTPYETSLNSLLSSIAASSSNVLYNHFSTAAEPPPPGGESAPTTAYGLYQCRGDLTHRDCSLCVADLLGQMSRLCPSAYGSSVQLDGCFVRYEDTDFVSVPDDGLRYRRCRGGGGGRDFVRRRDGLLEELEGRAREEATGGWFGAVAEGGVEELCLPNYPRFYTLPTQLFSVTLYPLNFKYSCT</sequence>